<dbReference type="PANTHER" id="PTHR43425:SF3">
    <property type="entry name" value="NADPH-DEPENDENT OXIDOREDUCTASE"/>
    <property type="match status" value="1"/>
</dbReference>
<dbReference type="PIRSF" id="PIRSF005426">
    <property type="entry name" value="Frp"/>
    <property type="match status" value="1"/>
</dbReference>
<keyword evidence="5" id="KW-0521">NADP</keyword>
<gene>
    <name evidence="7" type="ORF">EV146_101476</name>
</gene>
<organism evidence="7 8">
    <name type="scientific">Mesobacillus foraminis</name>
    <dbReference type="NCBI Taxonomy" id="279826"/>
    <lineage>
        <taxon>Bacteria</taxon>
        <taxon>Bacillati</taxon>
        <taxon>Bacillota</taxon>
        <taxon>Bacilli</taxon>
        <taxon>Bacillales</taxon>
        <taxon>Bacillaceae</taxon>
        <taxon>Mesobacillus</taxon>
    </lineage>
</organism>
<dbReference type="Proteomes" id="UP000295689">
    <property type="component" value="Unassembled WGS sequence"/>
</dbReference>
<dbReference type="EMBL" id="SLVV01000001">
    <property type="protein sequence ID" value="TCN28145.1"/>
    <property type="molecule type" value="Genomic_DNA"/>
</dbReference>
<evidence type="ECO:0000256" key="2">
    <source>
        <dbReference type="ARBA" id="ARBA00022630"/>
    </source>
</evidence>
<keyword evidence="3 5" id="KW-0288">FMN</keyword>
<dbReference type="SUPFAM" id="SSF55469">
    <property type="entry name" value="FMN-dependent nitroreductase-like"/>
    <property type="match status" value="1"/>
</dbReference>
<evidence type="ECO:0000259" key="6">
    <source>
        <dbReference type="Pfam" id="PF00881"/>
    </source>
</evidence>
<evidence type="ECO:0000313" key="8">
    <source>
        <dbReference type="Proteomes" id="UP000295689"/>
    </source>
</evidence>
<dbReference type="Pfam" id="PF00881">
    <property type="entry name" value="Nitroreductase"/>
    <property type="match status" value="1"/>
</dbReference>
<keyword evidence="4 5" id="KW-0560">Oxidoreductase</keyword>
<accession>A0A4R2BN85</accession>
<dbReference type="InterPro" id="IPR029479">
    <property type="entry name" value="Nitroreductase"/>
</dbReference>
<feature type="domain" description="Nitroreductase" evidence="6">
    <location>
        <begin position="37"/>
        <end position="194"/>
    </location>
</feature>
<reference evidence="7 8" key="1">
    <citation type="journal article" date="2015" name="Stand. Genomic Sci.">
        <title>Genomic Encyclopedia of Bacterial and Archaeal Type Strains, Phase III: the genomes of soil and plant-associated and newly described type strains.</title>
        <authorList>
            <person name="Whitman W.B."/>
            <person name="Woyke T."/>
            <person name="Klenk H.P."/>
            <person name="Zhou Y."/>
            <person name="Lilburn T.G."/>
            <person name="Beck B.J."/>
            <person name="De Vos P."/>
            <person name="Vandamme P."/>
            <person name="Eisen J.A."/>
            <person name="Garrity G."/>
            <person name="Hugenholtz P."/>
            <person name="Kyrpides N.C."/>
        </authorList>
    </citation>
    <scope>NUCLEOTIDE SEQUENCE [LARGE SCALE GENOMIC DNA]</scope>
    <source>
        <strain evidence="7 8">CV53</strain>
    </source>
</reference>
<name>A0A4R2BN85_9BACI</name>
<protein>
    <submittedName>
        <fullName evidence="7">FMN reductase (NADPH)</fullName>
    </submittedName>
</protein>
<evidence type="ECO:0000256" key="3">
    <source>
        <dbReference type="ARBA" id="ARBA00022643"/>
    </source>
</evidence>
<dbReference type="InterPro" id="IPR000415">
    <property type="entry name" value="Nitroreductase-like"/>
</dbReference>
<dbReference type="PANTHER" id="PTHR43425">
    <property type="entry name" value="OXYGEN-INSENSITIVE NADPH NITROREDUCTASE"/>
    <property type="match status" value="1"/>
</dbReference>
<dbReference type="Gene3D" id="3.40.109.10">
    <property type="entry name" value="NADH Oxidase"/>
    <property type="match status" value="1"/>
</dbReference>
<dbReference type="GO" id="GO:0016491">
    <property type="term" value="F:oxidoreductase activity"/>
    <property type="evidence" value="ECO:0007669"/>
    <property type="project" value="UniProtKB-UniRule"/>
</dbReference>
<dbReference type="NCBIfam" id="NF008033">
    <property type="entry name" value="PRK10765.1"/>
    <property type="match status" value="1"/>
</dbReference>
<evidence type="ECO:0000256" key="5">
    <source>
        <dbReference type="PIRNR" id="PIRNR005426"/>
    </source>
</evidence>
<sequence length="278" mass="31310">MAGHDQEDLKSFRSSLKKDGLLHRREAGKMNDLIETILNHRSVRDFEDKPLSKEQIETIVKSAQAASTSSFIQAYSIIGVSDRSKKEKLAEVVGNQPYVANNGHFLVFCADLYRHSLIGEMEGSNVFPSIESTEKFMVSLIDAALAAQNAAIAAESMGLGICYIGGIRNNLEAVEEILKTPDYVIPLFGMAIGHPAKLNDKKPRLPMNHVYMENEYEQDPEVLKEQLNSYNELISAYYKERTGGTRADTWTGQMGQMLEKKSRMYMNDYVSKKKMNLR</sequence>
<proteinExistence type="inferred from homology"/>
<keyword evidence="2 5" id="KW-0285">Flavoprotein</keyword>
<evidence type="ECO:0000313" key="7">
    <source>
        <dbReference type="EMBL" id="TCN28145.1"/>
    </source>
</evidence>
<evidence type="ECO:0000256" key="4">
    <source>
        <dbReference type="ARBA" id="ARBA00023002"/>
    </source>
</evidence>
<keyword evidence="8" id="KW-1185">Reference proteome</keyword>
<dbReference type="CDD" id="cd02146">
    <property type="entry name" value="NfsA-like"/>
    <property type="match status" value="1"/>
</dbReference>
<dbReference type="InterPro" id="IPR016446">
    <property type="entry name" value="Flavin_OxRdtase_Frp"/>
</dbReference>
<comment type="similarity">
    <text evidence="1 5">Belongs to the flavin oxidoreductase frp family.</text>
</comment>
<comment type="caution">
    <text evidence="7">The sequence shown here is derived from an EMBL/GenBank/DDBJ whole genome shotgun (WGS) entry which is preliminary data.</text>
</comment>
<dbReference type="AlphaFoldDB" id="A0A4R2BN85"/>
<evidence type="ECO:0000256" key="1">
    <source>
        <dbReference type="ARBA" id="ARBA00008366"/>
    </source>
</evidence>